<feature type="region of interest" description="Disordered" evidence="6">
    <location>
        <begin position="92"/>
        <end position="123"/>
    </location>
</feature>
<evidence type="ECO:0000256" key="1">
    <source>
        <dbReference type="ARBA" id="ARBA00004370"/>
    </source>
</evidence>
<dbReference type="NCBIfam" id="TIGR01494">
    <property type="entry name" value="ATPase_P-type"/>
    <property type="match status" value="1"/>
</dbReference>
<dbReference type="GO" id="GO:0016020">
    <property type="term" value="C:membrane"/>
    <property type="evidence" value="ECO:0007669"/>
    <property type="project" value="UniProtKB-SubCell"/>
</dbReference>
<evidence type="ECO:0000256" key="5">
    <source>
        <dbReference type="ARBA" id="ARBA00023136"/>
    </source>
</evidence>
<dbReference type="PANTHER" id="PTHR46594">
    <property type="entry name" value="P-TYPE CATION-TRANSPORTING ATPASE"/>
    <property type="match status" value="1"/>
</dbReference>
<dbReference type="PANTHER" id="PTHR46594:SF4">
    <property type="entry name" value="P-TYPE CATION-TRANSPORTING ATPASE"/>
    <property type="match status" value="1"/>
</dbReference>
<dbReference type="OrthoDB" id="1740792at2759"/>
<sequence>MLESKIPLPVEAEEVLVEAEIKAHTGILVSVDRKVVGVIAISDPLNPGAREVISLLKSMNIMSIMVTGDNWGTANSIAKVVGIETVVTEAKPDQKAEKVKELQGSSKSVGESTDSGSAHNTYWSQNLLSEKGHQIRVLSRSNNNY</sequence>
<evidence type="ECO:0000256" key="6">
    <source>
        <dbReference type="SAM" id="MobiDB-lite"/>
    </source>
</evidence>
<keyword evidence="8" id="KW-1185">Reference proteome</keyword>
<dbReference type="InterPro" id="IPR001757">
    <property type="entry name" value="P_typ_ATPase"/>
</dbReference>
<organism evidence="7 8">
    <name type="scientific">Kingdonia uniflora</name>
    <dbReference type="NCBI Taxonomy" id="39325"/>
    <lineage>
        <taxon>Eukaryota</taxon>
        <taxon>Viridiplantae</taxon>
        <taxon>Streptophyta</taxon>
        <taxon>Embryophyta</taxon>
        <taxon>Tracheophyta</taxon>
        <taxon>Spermatophyta</taxon>
        <taxon>Magnoliopsida</taxon>
        <taxon>Ranunculales</taxon>
        <taxon>Circaeasteraceae</taxon>
        <taxon>Kingdonia</taxon>
    </lineage>
</organism>
<keyword evidence="4" id="KW-1133">Transmembrane helix</keyword>
<dbReference type="InterPro" id="IPR023299">
    <property type="entry name" value="ATPase_P-typ_cyto_dom_N"/>
</dbReference>
<evidence type="ECO:0000256" key="2">
    <source>
        <dbReference type="ARBA" id="ARBA00022692"/>
    </source>
</evidence>
<feature type="compositionally biased region" description="Polar residues" evidence="6">
    <location>
        <begin position="103"/>
        <end position="123"/>
    </location>
</feature>
<protein>
    <submittedName>
        <fullName evidence="7">Uncharacterized protein</fullName>
    </submittedName>
</protein>
<dbReference type="GO" id="GO:0016887">
    <property type="term" value="F:ATP hydrolysis activity"/>
    <property type="evidence" value="ECO:0007669"/>
    <property type="project" value="InterPro"/>
</dbReference>
<evidence type="ECO:0000313" key="8">
    <source>
        <dbReference type="Proteomes" id="UP000541444"/>
    </source>
</evidence>
<comment type="subcellular location">
    <subcellularLocation>
        <location evidence="1">Membrane</location>
    </subcellularLocation>
</comment>
<keyword evidence="2" id="KW-0812">Transmembrane</keyword>
<comment type="caution">
    <text evidence="7">The sequence shown here is derived from an EMBL/GenBank/DDBJ whole genome shotgun (WGS) entry which is preliminary data.</text>
</comment>
<dbReference type="AlphaFoldDB" id="A0A7J7NX34"/>
<dbReference type="Pfam" id="PF00702">
    <property type="entry name" value="Hydrolase"/>
    <property type="match status" value="1"/>
</dbReference>
<dbReference type="Proteomes" id="UP000541444">
    <property type="component" value="Unassembled WGS sequence"/>
</dbReference>
<dbReference type="InterPro" id="IPR036412">
    <property type="entry name" value="HAD-like_sf"/>
</dbReference>
<proteinExistence type="predicted"/>
<keyword evidence="5" id="KW-0472">Membrane</keyword>
<dbReference type="SUPFAM" id="SSF56784">
    <property type="entry name" value="HAD-like"/>
    <property type="match status" value="1"/>
</dbReference>
<feature type="compositionally biased region" description="Basic and acidic residues" evidence="6">
    <location>
        <begin position="92"/>
        <end position="101"/>
    </location>
</feature>
<accession>A0A7J7NX34</accession>
<gene>
    <name evidence="7" type="ORF">GIB67_007272</name>
</gene>
<evidence type="ECO:0000313" key="7">
    <source>
        <dbReference type="EMBL" id="KAF6171751.1"/>
    </source>
</evidence>
<reference evidence="7 8" key="1">
    <citation type="journal article" date="2020" name="IScience">
        <title>Genome Sequencing of the Endangered Kingdonia uniflora (Circaeasteraceae, Ranunculales) Reveals Potential Mechanisms of Evolutionary Specialization.</title>
        <authorList>
            <person name="Sun Y."/>
            <person name="Deng T."/>
            <person name="Zhang A."/>
            <person name="Moore M.J."/>
            <person name="Landis J.B."/>
            <person name="Lin N."/>
            <person name="Zhang H."/>
            <person name="Zhang X."/>
            <person name="Huang J."/>
            <person name="Zhang X."/>
            <person name="Sun H."/>
            <person name="Wang H."/>
        </authorList>
    </citation>
    <scope>NUCLEOTIDE SEQUENCE [LARGE SCALE GENOMIC DNA]</scope>
    <source>
        <strain evidence="7">TB1705</strain>
        <tissue evidence="7">Leaf</tissue>
    </source>
</reference>
<dbReference type="EMBL" id="JACGCM010000455">
    <property type="protein sequence ID" value="KAF6171751.1"/>
    <property type="molecule type" value="Genomic_DNA"/>
</dbReference>
<keyword evidence="3" id="KW-0479">Metal-binding</keyword>
<name>A0A7J7NX34_9MAGN</name>
<dbReference type="InterPro" id="IPR023214">
    <property type="entry name" value="HAD_sf"/>
</dbReference>
<dbReference type="Gene3D" id="3.40.1110.10">
    <property type="entry name" value="Calcium-transporting ATPase, cytoplasmic domain N"/>
    <property type="match status" value="1"/>
</dbReference>
<dbReference type="GO" id="GO:0005524">
    <property type="term" value="F:ATP binding"/>
    <property type="evidence" value="ECO:0007669"/>
    <property type="project" value="InterPro"/>
</dbReference>
<evidence type="ECO:0000256" key="4">
    <source>
        <dbReference type="ARBA" id="ARBA00022989"/>
    </source>
</evidence>
<dbReference type="GO" id="GO:0046872">
    <property type="term" value="F:metal ion binding"/>
    <property type="evidence" value="ECO:0007669"/>
    <property type="project" value="UniProtKB-KW"/>
</dbReference>
<evidence type="ECO:0000256" key="3">
    <source>
        <dbReference type="ARBA" id="ARBA00022723"/>
    </source>
</evidence>
<dbReference type="Gene3D" id="3.40.50.1000">
    <property type="entry name" value="HAD superfamily/HAD-like"/>
    <property type="match status" value="1"/>
</dbReference>